<feature type="repeat" description="TPR" evidence="4">
    <location>
        <begin position="137"/>
        <end position="170"/>
    </location>
</feature>
<dbReference type="GeneID" id="100373484"/>
<dbReference type="InterPro" id="IPR011990">
    <property type="entry name" value="TPR-like_helical_dom_sf"/>
</dbReference>
<gene>
    <name evidence="8" type="primary">LOC100373484</name>
</gene>
<dbReference type="SMART" id="SM00028">
    <property type="entry name" value="TPR"/>
    <property type="match status" value="3"/>
</dbReference>
<evidence type="ECO:0000256" key="4">
    <source>
        <dbReference type="PROSITE-ProRule" id="PRU00339"/>
    </source>
</evidence>
<evidence type="ECO:0000259" key="6">
    <source>
        <dbReference type="Pfam" id="PF16546"/>
    </source>
</evidence>
<protein>
    <submittedName>
        <fullName evidence="8">Small glutamine-rich tetratricopeptide repeat-containing protein alpha-like</fullName>
    </submittedName>
</protein>
<evidence type="ECO:0000313" key="7">
    <source>
        <dbReference type="Proteomes" id="UP000694865"/>
    </source>
</evidence>
<keyword evidence="7" id="KW-1185">Reference proteome</keyword>
<dbReference type="Pfam" id="PF16546">
    <property type="entry name" value="SGTA_dimer"/>
    <property type="match status" value="1"/>
</dbReference>
<dbReference type="Gene3D" id="1.20.5.420">
    <property type="entry name" value="Immunoglobulin FC, subunit C"/>
    <property type="match status" value="1"/>
</dbReference>
<evidence type="ECO:0000256" key="5">
    <source>
        <dbReference type="SAM" id="MobiDB-lite"/>
    </source>
</evidence>
<name>A0ABM0GVD9_SACKO</name>
<feature type="region of interest" description="Disordered" evidence="5">
    <location>
        <begin position="314"/>
        <end position="356"/>
    </location>
</feature>
<dbReference type="RefSeq" id="XP_002738141.1">
    <property type="nucleotide sequence ID" value="XM_002738095.2"/>
</dbReference>
<dbReference type="SUPFAM" id="SSF48452">
    <property type="entry name" value="TPR-like"/>
    <property type="match status" value="1"/>
</dbReference>
<dbReference type="Gene3D" id="1.25.40.10">
    <property type="entry name" value="Tetratricopeptide repeat domain"/>
    <property type="match status" value="1"/>
</dbReference>
<feature type="compositionally biased region" description="Low complexity" evidence="5">
    <location>
        <begin position="287"/>
        <end position="298"/>
    </location>
</feature>
<dbReference type="PROSITE" id="PS50005">
    <property type="entry name" value="TPR"/>
    <property type="match status" value="2"/>
</dbReference>
<dbReference type="Pfam" id="PF00515">
    <property type="entry name" value="TPR_1"/>
    <property type="match status" value="2"/>
</dbReference>
<feature type="region of interest" description="Disordered" evidence="5">
    <location>
        <begin position="279"/>
        <end position="301"/>
    </location>
</feature>
<proteinExistence type="inferred from homology"/>
<evidence type="ECO:0000256" key="2">
    <source>
        <dbReference type="ARBA" id="ARBA00022737"/>
    </source>
</evidence>
<evidence type="ECO:0000313" key="8">
    <source>
        <dbReference type="RefSeq" id="XP_002738141.1"/>
    </source>
</evidence>
<dbReference type="PANTHER" id="PTHR45831:SF2">
    <property type="entry name" value="LD24721P"/>
    <property type="match status" value="1"/>
</dbReference>
<keyword evidence="2" id="KW-0677">Repeat</keyword>
<dbReference type="PANTHER" id="PTHR45831">
    <property type="entry name" value="LD24721P"/>
    <property type="match status" value="1"/>
</dbReference>
<dbReference type="InterPro" id="IPR047150">
    <property type="entry name" value="SGT"/>
</dbReference>
<dbReference type="Proteomes" id="UP000694865">
    <property type="component" value="Unplaced"/>
</dbReference>
<feature type="domain" description="SGTA homodimerisation" evidence="6">
    <location>
        <begin position="5"/>
        <end position="67"/>
    </location>
</feature>
<evidence type="ECO:0000256" key="3">
    <source>
        <dbReference type="ARBA" id="ARBA00022803"/>
    </source>
</evidence>
<dbReference type="PROSITE" id="PS50293">
    <property type="entry name" value="TPR_REGION"/>
    <property type="match status" value="1"/>
</dbReference>
<organism evidence="7 8">
    <name type="scientific">Saccoglossus kowalevskii</name>
    <name type="common">Acorn worm</name>
    <dbReference type="NCBI Taxonomy" id="10224"/>
    <lineage>
        <taxon>Eukaryota</taxon>
        <taxon>Metazoa</taxon>
        <taxon>Hemichordata</taxon>
        <taxon>Enteropneusta</taxon>
        <taxon>Harrimaniidae</taxon>
        <taxon>Saccoglossus</taxon>
    </lineage>
</organism>
<keyword evidence="3 4" id="KW-0802">TPR repeat</keyword>
<dbReference type="InterPro" id="IPR019734">
    <property type="entry name" value="TPR_rpt"/>
</dbReference>
<sequence length="356" mass="37842">MSDANRLVFAVIEFLESQVQVGNLSSDATESLEVAIQCLETAYGLDTSNEEIANQLKTGKPLLEIFNEATKVSEEGAAAAGGVSMQCEPTPSQDITPQQRADAEKLKVEGNNCMKAEKYKQALEYYTQAISVDCMNAVYYCNRAAAYSKIEEHQAAIEDCKKALVIDPKYSKAYGRMGLAFTSINEHEKARDAYKKAIELDPDNASYITNLKIAEQKLREINLGGGGGGIPGFGGFGGMGPGGMPDMGALLGNPALMNMASTMMQNPEMQRLMHGMLGSAMQGGGAATANTSSGETNTDPSASMATLLQAGQQLAQQVQTTNPDLVDQLRHQLSTQGGGESQQPPPAPPQDDSGKK</sequence>
<evidence type="ECO:0000256" key="1">
    <source>
        <dbReference type="ARBA" id="ARBA00008175"/>
    </source>
</evidence>
<accession>A0ABM0GVD9</accession>
<feature type="repeat" description="TPR" evidence="4">
    <location>
        <begin position="171"/>
        <end position="204"/>
    </location>
</feature>
<comment type="similarity">
    <text evidence="1">Belongs to the SGT family.</text>
</comment>
<reference evidence="8" key="1">
    <citation type="submission" date="2025-08" db="UniProtKB">
        <authorList>
            <consortium name="RefSeq"/>
        </authorList>
    </citation>
    <scope>IDENTIFICATION</scope>
    <source>
        <tissue evidence="8">Testes</tissue>
    </source>
</reference>
<dbReference type="InterPro" id="IPR032374">
    <property type="entry name" value="SGTA_dimer"/>
</dbReference>